<evidence type="ECO:0000256" key="1">
    <source>
        <dbReference type="SAM" id="Coils"/>
    </source>
</evidence>
<sequence length="288" mass="32026">MLISAVQHYTSGVRLLKAVCDIDSTPICRAHTESSRKGGRERFSFRSLHLSSTKSHSHSSRLSFSSKDCRGLEFATHGWLWSFVRVVGYESRLGNLVPHRCRKKTRSWPVSAKAVNSQNELQTAENLREQLEALQQEAEQVRGRANSARLRFMRLTHVVEQLRQRAAMDVRNGKEDSARSLLIEKQKVMKALEASRQRAELLEQLARKLNVAISVKETQLIAALSSDSLGIRPEASGNSAVHHVSLKAGAHNEEVIRSDADTDDISFTAAPNSVKTLNAQADAGHNLD</sequence>
<protein>
    <submittedName>
        <fullName evidence="2 3">Uncharacterized protein</fullName>
    </submittedName>
</protein>
<dbReference type="PANTHER" id="PTHR37174:SF2">
    <property type="entry name" value="FORKHEAD-ASSOCIATED DOMAIN PROTEIN"/>
    <property type="match status" value="1"/>
</dbReference>
<dbReference type="EnsemblPlants" id="Pp3c6_23840V3.1">
    <property type="protein sequence ID" value="Pp3c6_23840V3.1"/>
    <property type="gene ID" value="Pp3c6_23840"/>
</dbReference>
<gene>
    <name evidence="3" type="primary">LOC112283123</name>
    <name evidence="2" type="ORF">PHYPA_009395</name>
</gene>
<dbReference type="GeneID" id="112283123"/>
<dbReference type="Gramene" id="Pp3c6_23840V3.2">
    <property type="protein sequence ID" value="Pp3c6_23840V3.2"/>
    <property type="gene ID" value="Pp3c6_23840"/>
</dbReference>
<evidence type="ECO:0000313" key="2">
    <source>
        <dbReference type="EMBL" id="PNR53020.1"/>
    </source>
</evidence>
<feature type="coiled-coil region" evidence="1">
    <location>
        <begin position="185"/>
        <end position="212"/>
    </location>
</feature>
<name>A9SQ43_PHYPA</name>
<dbReference type="EMBL" id="ABEU02000006">
    <property type="protein sequence ID" value="PNR53020.1"/>
    <property type="molecule type" value="Genomic_DNA"/>
</dbReference>
<dbReference type="Proteomes" id="UP000006727">
    <property type="component" value="Chromosome 6"/>
</dbReference>
<dbReference type="eggNOG" id="ENOG502QVVD">
    <property type="taxonomic scope" value="Eukaryota"/>
</dbReference>
<reference evidence="2 4" key="1">
    <citation type="journal article" date="2008" name="Science">
        <title>The Physcomitrella genome reveals evolutionary insights into the conquest of land by plants.</title>
        <authorList>
            <person name="Rensing S."/>
            <person name="Lang D."/>
            <person name="Zimmer A."/>
            <person name="Terry A."/>
            <person name="Salamov A."/>
            <person name="Shapiro H."/>
            <person name="Nishiyama T."/>
            <person name="Perroud P.-F."/>
            <person name="Lindquist E."/>
            <person name="Kamisugi Y."/>
            <person name="Tanahashi T."/>
            <person name="Sakakibara K."/>
            <person name="Fujita T."/>
            <person name="Oishi K."/>
            <person name="Shin-I T."/>
            <person name="Kuroki Y."/>
            <person name="Toyoda A."/>
            <person name="Suzuki Y."/>
            <person name="Hashimoto A."/>
            <person name="Yamaguchi K."/>
            <person name="Sugano A."/>
            <person name="Kohara Y."/>
            <person name="Fujiyama A."/>
            <person name="Anterola A."/>
            <person name="Aoki S."/>
            <person name="Ashton N."/>
            <person name="Barbazuk W.B."/>
            <person name="Barker E."/>
            <person name="Bennetzen J."/>
            <person name="Bezanilla M."/>
            <person name="Blankenship R."/>
            <person name="Cho S.H."/>
            <person name="Dutcher S."/>
            <person name="Estelle M."/>
            <person name="Fawcett J.A."/>
            <person name="Gundlach H."/>
            <person name="Hanada K."/>
            <person name="Heyl A."/>
            <person name="Hicks K.A."/>
            <person name="Hugh J."/>
            <person name="Lohr M."/>
            <person name="Mayer K."/>
            <person name="Melkozernov A."/>
            <person name="Murata T."/>
            <person name="Nelson D."/>
            <person name="Pils B."/>
            <person name="Prigge M."/>
            <person name="Reiss B."/>
            <person name="Renner T."/>
            <person name="Rombauts S."/>
            <person name="Rushton P."/>
            <person name="Sanderfoot A."/>
            <person name="Schween G."/>
            <person name="Shiu S.-H."/>
            <person name="Stueber K."/>
            <person name="Theodoulou F.L."/>
            <person name="Tu H."/>
            <person name="Van de Peer Y."/>
            <person name="Verrier P.J."/>
            <person name="Waters E."/>
            <person name="Wood A."/>
            <person name="Yang L."/>
            <person name="Cove D."/>
            <person name="Cuming A."/>
            <person name="Hasebe M."/>
            <person name="Lucas S."/>
            <person name="Mishler D.B."/>
            <person name="Reski R."/>
            <person name="Grigoriev I."/>
            <person name="Quatrano R.S."/>
            <person name="Boore J.L."/>
        </authorList>
    </citation>
    <scope>NUCLEOTIDE SEQUENCE [LARGE SCALE GENOMIC DNA]</scope>
    <source>
        <strain evidence="3 4">cv. Gransden 2004</strain>
    </source>
</reference>
<accession>A9SQ43</accession>
<evidence type="ECO:0000313" key="4">
    <source>
        <dbReference type="Proteomes" id="UP000006727"/>
    </source>
</evidence>
<dbReference type="OrthoDB" id="772275at2759"/>
<keyword evidence="1" id="KW-0175">Coiled coil</keyword>
<dbReference type="RefSeq" id="XP_024377239.1">
    <property type="nucleotide sequence ID" value="XM_024521471.2"/>
</dbReference>
<dbReference type="EnsemblPlants" id="Pp3c6_23840V3.2">
    <property type="protein sequence ID" value="Pp3c6_23840V3.2"/>
    <property type="gene ID" value="Pp3c6_23840"/>
</dbReference>
<dbReference type="PANTHER" id="PTHR37174">
    <property type="entry name" value="FORKHEAD-ASSOCIATED DOMAIN PROTEIN"/>
    <property type="match status" value="1"/>
</dbReference>
<evidence type="ECO:0000313" key="3">
    <source>
        <dbReference type="EnsemblPlants" id="Pp3c6_23840V3.1"/>
    </source>
</evidence>
<organism evidence="2">
    <name type="scientific">Physcomitrium patens</name>
    <name type="common">Spreading-leaved earth moss</name>
    <name type="synonym">Physcomitrella patens</name>
    <dbReference type="NCBI Taxonomy" id="3218"/>
    <lineage>
        <taxon>Eukaryota</taxon>
        <taxon>Viridiplantae</taxon>
        <taxon>Streptophyta</taxon>
        <taxon>Embryophyta</taxon>
        <taxon>Bryophyta</taxon>
        <taxon>Bryophytina</taxon>
        <taxon>Bryopsida</taxon>
        <taxon>Funariidae</taxon>
        <taxon>Funariales</taxon>
        <taxon>Funariaceae</taxon>
        <taxon>Physcomitrium</taxon>
    </lineage>
</organism>
<dbReference type="PaxDb" id="3218-PP1S103_12V6.1"/>
<dbReference type="KEGG" id="ppp:112283123"/>
<feature type="coiled-coil region" evidence="1">
    <location>
        <begin position="114"/>
        <end position="151"/>
    </location>
</feature>
<dbReference type="AlphaFoldDB" id="A9SQ43"/>
<reference evidence="2 4" key="2">
    <citation type="journal article" date="2018" name="Plant J.">
        <title>The Physcomitrella patens chromosome-scale assembly reveals moss genome structure and evolution.</title>
        <authorList>
            <person name="Lang D."/>
            <person name="Ullrich K.K."/>
            <person name="Murat F."/>
            <person name="Fuchs J."/>
            <person name="Jenkins J."/>
            <person name="Haas F.B."/>
            <person name="Piednoel M."/>
            <person name="Gundlach H."/>
            <person name="Van Bel M."/>
            <person name="Meyberg R."/>
            <person name="Vives C."/>
            <person name="Morata J."/>
            <person name="Symeonidi A."/>
            <person name="Hiss M."/>
            <person name="Muchero W."/>
            <person name="Kamisugi Y."/>
            <person name="Saleh O."/>
            <person name="Blanc G."/>
            <person name="Decker E.L."/>
            <person name="van Gessel N."/>
            <person name="Grimwood J."/>
            <person name="Hayes R.D."/>
            <person name="Graham S.W."/>
            <person name="Gunter L.E."/>
            <person name="McDaniel S.F."/>
            <person name="Hoernstein S.N.W."/>
            <person name="Larsson A."/>
            <person name="Li F.W."/>
            <person name="Perroud P.F."/>
            <person name="Phillips J."/>
            <person name="Ranjan P."/>
            <person name="Rokshar D.S."/>
            <person name="Rothfels C.J."/>
            <person name="Schneider L."/>
            <person name="Shu S."/>
            <person name="Stevenson D.W."/>
            <person name="Thummler F."/>
            <person name="Tillich M."/>
            <person name="Villarreal Aguilar J.C."/>
            <person name="Widiez T."/>
            <person name="Wong G.K."/>
            <person name="Wymore A."/>
            <person name="Zhang Y."/>
            <person name="Zimmer A.D."/>
            <person name="Quatrano R.S."/>
            <person name="Mayer K.F.X."/>
            <person name="Goodstein D."/>
            <person name="Casacuberta J.M."/>
            <person name="Vandepoele K."/>
            <person name="Reski R."/>
            <person name="Cuming A.C."/>
            <person name="Tuskan G.A."/>
            <person name="Maumus F."/>
            <person name="Salse J."/>
            <person name="Schmutz J."/>
            <person name="Rensing S.A."/>
        </authorList>
    </citation>
    <scope>NUCLEOTIDE SEQUENCE [LARGE SCALE GENOMIC DNA]</scope>
    <source>
        <strain evidence="3 4">cv. Gransden 2004</strain>
    </source>
</reference>
<reference evidence="3" key="3">
    <citation type="submission" date="2020-12" db="UniProtKB">
        <authorList>
            <consortium name="EnsemblPlants"/>
        </authorList>
    </citation>
    <scope>IDENTIFICATION</scope>
</reference>
<proteinExistence type="predicted"/>
<keyword evidence="4" id="KW-1185">Reference proteome</keyword>
<dbReference type="Gramene" id="Pp3c6_23840V3.1">
    <property type="protein sequence ID" value="Pp3c6_23840V3.1"/>
    <property type="gene ID" value="Pp3c6_23840"/>
</dbReference>
<dbReference type="HOGENOM" id="CLU_967702_0_0_1"/>